<dbReference type="AlphaFoldDB" id="A0A5B7ISS8"/>
<reference evidence="1 2" key="1">
    <citation type="submission" date="2019-05" db="EMBL/GenBank/DDBJ databases">
        <title>Another draft genome of Portunus trituberculatus and its Hox gene families provides insights of decapod evolution.</title>
        <authorList>
            <person name="Jeong J.-H."/>
            <person name="Song I."/>
            <person name="Kim S."/>
            <person name="Choi T."/>
            <person name="Kim D."/>
            <person name="Ryu S."/>
            <person name="Kim W."/>
        </authorList>
    </citation>
    <scope>NUCLEOTIDE SEQUENCE [LARGE SCALE GENOMIC DNA]</scope>
    <source>
        <tissue evidence="1">Muscle</tissue>
    </source>
</reference>
<proteinExistence type="predicted"/>
<evidence type="ECO:0000313" key="2">
    <source>
        <dbReference type="Proteomes" id="UP000324222"/>
    </source>
</evidence>
<dbReference type="EMBL" id="VSRR010078421">
    <property type="protein sequence ID" value="MPC88641.1"/>
    <property type="molecule type" value="Genomic_DNA"/>
</dbReference>
<evidence type="ECO:0000313" key="1">
    <source>
        <dbReference type="EMBL" id="MPC88641.1"/>
    </source>
</evidence>
<gene>
    <name evidence="1" type="ORF">E2C01_083557</name>
</gene>
<name>A0A5B7ISS8_PORTR</name>
<keyword evidence="2" id="KW-1185">Reference proteome</keyword>
<dbReference type="Proteomes" id="UP000324222">
    <property type="component" value="Unassembled WGS sequence"/>
</dbReference>
<accession>A0A5B7ISS8</accession>
<protein>
    <submittedName>
        <fullName evidence="1">Uncharacterized protein</fullName>
    </submittedName>
</protein>
<organism evidence="1 2">
    <name type="scientific">Portunus trituberculatus</name>
    <name type="common">Swimming crab</name>
    <name type="synonym">Neptunus trituberculatus</name>
    <dbReference type="NCBI Taxonomy" id="210409"/>
    <lineage>
        <taxon>Eukaryota</taxon>
        <taxon>Metazoa</taxon>
        <taxon>Ecdysozoa</taxon>
        <taxon>Arthropoda</taxon>
        <taxon>Crustacea</taxon>
        <taxon>Multicrustacea</taxon>
        <taxon>Malacostraca</taxon>
        <taxon>Eumalacostraca</taxon>
        <taxon>Eucarida</taxon>
        <taxon>Decapoda</taxon>
        <taxon>Pleocyemata</taxon>
        <taxon>Brachyura</taxon>
        <taxon>Eubrachyura</taxon>
        <taxon>Portunoidea</taxon>
        <taxon>Portunidae</taxon>
        <taxon>Portuninae</taxon>
        <taxon>Portunus</taxon>
    </lineage>
</organism>
<comment type="caution">
    <text evidence="1">The sequence shown here is derived from an EMBL/GenBank/DDBJ whole genome shotgun (WGS) entry which is preliminary data.</text>
</comment>
<sequence>MNPARCSFIVKLGRPEVWSCRRPKGNLVYPKNGEVVLADFPRVGGEKRKRRRLGGIEGEKM</sequence>